<comment type="caution">
    <text evidence="1">The sequence shown here is derived from an EMBL/GenBank/DDBJ whole genome shotgun (WGS) entry which is preliminary data.</text>
</comment>
<evidence type="ECO:0000313" key="1">
    <source>
        <dbReference type="EMBL" id="MFA9477098.1"/>
    </source>
</evidence>
<keyword evidence="2" id="KW-1185">Reference proteome</keyword>
<protein>
    <submittedName>
        <fullName evidence="1">Uncharacterized protein</fullName>
    </submittedName>
</protein>
<dbReference type="Proteomes" id="UP001575105">
    <property type="component" value="Unassembled WGS sequence"/>
</dbReference>
<accession>A0ABV4U463</accession>
<organism evidence="1 2">
    <name type="scientific">Natronomicrosphaera hydrolytica</name>
    <dbReference type="NCBI Taxonomy" id="3242702"/>
    <lineage>
        <taxon>Bacteria</taxon>
        <taxon>Pseudomonadati</taxon>
        <taxon>Planctomycetota</taxon>
        <taxon>Phycisphaerae</taxon>
        <taxon>Phycisphaerales</taxon>
        <taxon>Phycisphaeraceae</taxon>
        <taxon>Natronomicrosphaera</taxon>
    </lineage>
</organism>
<reference evidence="1 2" key="1">
    <citation type="submission" date="2024-08" db="EMBL/GenBank/DDBJ databases">
        <title>Whole-genome sequencing of halo(alkali)philic microorganisms from hypersaline lakes.</title>
        <authorList>
            <person name="Sorokin D.Y."/>
            <person name="Merkel A.Y."/>
            <person name="Messina E."/>
            <person name="Yakimov M."/>
        </authorList>
    </citation>
    <scope>NUCLEOTIDE SEQUENCE [LARGE SCALE GENOMIC DNA]</scope>
    <source>
        <strain evidence="1 2">AB-hyl4</strain>
    </source>
</reference>
<sequence>MTTTPQQVEPWLYGVQDAPAEALASAEWCEWVSMLDAVDDGDVSLTDQDVAPLLAVYVRLRRRGVVFMPGVRATLDDAAAWMMEHSQEPYTARPRPAA</sequence>
<name>A0ABV4U463_9BACT</name>
<dbReference type="RefSeq" id="WP_425344020.1">
    <property type="nucleotide sequence ID" value="NZ_JBGUBD010000001.1"/>
</dbReference>
<evidence type="ECO:0000313" key="2">
    <source>
        <dbReference type="Proteomes" id="UP001575105"/>
    </source>
</evidence>
<dbReference type="EMBL" id="JBGUBD010000001">
    <property type="protein sequence ID" value="MFA9477098.1"/>
    <property type="molecule type" value="Genomic_DNA"/>
</dbReference>
<proteinExistence type="predicted"/>
<gene>
    <name evidence="1" type="ORF">ACERK3_02205</name>
</gene>